<evidence type="ECO:0000256" key="1">
    <source>
        <dbReference type="SAM" id="MobiDB-lite"/>
    </source>
</evidence>
<dbReference type="Proteomes" id="UP000510888">
    <property type="component" value="Plasmid PPGU16_p2"/>
</dbReference>
<dbReference type="InterPro" id="IPR036629">
    <property type="entry name" value="YjbJ_sf"/>
</dbReference>
<dbReference type="AlphaFoldDB" id="A0A7I8C214"/>
<keyword evidence="2" id="KW-0614">Plasmid</keyword>
<reference evidence="2 3" key="1">
    <citation type="journal article" date="2020" name="Genes (Basel)">
        <title>Genomic Comparison of Insect Gut Symbionts from Divergent Burkholderia Subclades.</title>
        <authorList>
            <person name="Takeshita K."/>
            <person name="Kikuchi Y."/>
        </authorList>
    </citation>
    <scope>NUCLEOTIDE SEQUENCE [LARGE SCALE GENOMIC DNA]</scope>
    <source>
        <strain evidence="2 3">PGU16</strain>
        <plasmid evidence="2 3">PPGU16_p2</plasmid>
    </source>
</reference>
<sequence length="40" mass="4103">MNKYQVKGVAEKVKGNVNQAVGKATDDPARELTGSAGGRG</sequence>
<evidence type="ECO:0000313" key="2">
    <source>
        <dbReference type="EMBL" id="BCF94725.1"/>
    </source>
</evidence>
<dbReference type="SUPFAM" id="SSF69047">
    <property type="entry name" value="Hypothetical protein YjbJ"/>
    <property type="match status" value="1"/>
</dbReference>
<protein>
    <recommendedName>
        <fullName evidence="4">CsbD family protein</fullName>
    </recommendedName>
</protein>
<dbReference type="KEGG" id="plad:PPGU16_77920"/>
<evidence type="ECO:0008006" key="4">
    <source>
        <dbReference type="Google" id="ProtNLM"/>
    </source>
</evidence>
<dbReference type="Gene3D" id="1.10.1470.10">
    <property type="entry name" value="YjbJ"/>
    <property type="match status" value="1"/>
</dbReference>
<dbReference type="EMBL" id="AP023177">
    <property type="protein sequence ID" value="BCF94725.1"/>
    <property type="molecule type" value="Genomic_DNA"/>
</dbReference>
<proteinExistence type="predicted"/>
<feature type="region of interest" description="Disordered" evidence="1">
    <location>
        <begin position="19"/>
        <end position="40"/>
    </location>
</feature>
<accession>A0A7I8C214</accession>
<geneLocation type="plasmid" evidence="2 3">
    <name>PPGU16_p2</name>
</geneLocation>
<organism evidence="2 3">
    <name type="scientific">Paraburkholderia largidicola</name>
    <dbReference type="NCBI Taxonomy" id="3014751"/>
    <lineage>
        <taxon>Bacteria</taxon>
        <taxon>Pseudomonadati</taxon>
        <taxon>Pseudomonadota</taxon>
        <taxon>Betaproteobacteria</taxon>
        <taxon>Burkholderiales</taxon>
        <taxon>Burkholderiaceae</taxon>
        <taxon>Paraburkholderia</taxon>
    </lineage>
</organism>
<evidence type="ECO:0000313" key="3">
    <source>
        <dbReference type="Proteomes" id="UP000510888"/>
    </source>
</evidence>
<keyword evidence="3" id="KW-1185">Reference proteome</keyword>
<gene>
    <name evidence="2" type="ORF">PPGU16_77920</name>
</gene>
<name>A0A7I8C214_9BURK</name>